<gene>
    <name evidence="1" type="ORF">DENOEST_2293</name>
</gene>
<evidence type="ECO:0000313" key="2">
    <source>
        <dbReference type="Proteomes" id="UP000515733"/>
    </source>
</evidence>
<dbReference type="Proteomes" id="UP000515733">
    <property type="component" value="Chromosome"/>
</dbReference>
<proteinExistence type="predicted"/>
<reference evidence="1 2" key="1">
    <citation type="submission" date="2020-03" db="EMBL/GenBank/DDBJ databases">
        <authorList>
            <consortium name="Genoscope - CEA"/>
            <person name="William W."/>
        </authorList>
    </citation>
    <scope>NUCLEOTIDE SEQUENCE [LARGE SCALE GENOMIC DNA]</scope>
    <source>
        <strain evidence="2">DSM 16959</strain>
    </source>
</reference>
<accession>A0A6S6YNY0</accession>
<protein>
    <submittedName>
        <fullName evidence="1">Uncharacterized protein</fullName>
    </submittedName>
</protein>
<dbReference type="AlphaFoldDB" id="A0A6S6YNY0"/>
<keyword evidence="2" id="KW-1185">Reference proteome</keyword>
<organism evidence="1 2">
    <name type="scientific">Denitratisoma oestradiolicum</name>
    <dbReference type="NCBI Taxonomy" id="311182"/>
    <lineage>
        <taxon>Bacteria</taxon>
        <taxon>Pseudomonadati</taxon>
        <taxon>Pseudomonadota</taxon>
        <taxon>Betaproteobacteria</taxon>
        <taxon>Nitrosomonadales</taxon>
        <taxon>Sterolibacteriaceae</taxon>
        <taxon>Denitratisoma</taxon>
    </lineage>
</organism>
<name>A0A6S6YNY0_9PROT</name>
<dbReference type="KEGG" id="doe:DENOEST_2293"/>
<dbReference type="EMBL" id="LR778301">
    <property type="protein sequence ID" value="CAB1369458.1"/>
    <property type="molecule type" value="Genomic_DNA"/>
</dbReference>
<sequence>MGAGRSHECFRHHNLSGNSDIVIPAQAGIQVLVHKLGPGLRRDDGFGGENGFVEY</sequence>
<evidence type="ECO:0000313" key="1">
    <source>
        <dbReference type="EMBL" id="CAB1369458.1"/>
    </source>
</evidence>